<protein>
    <submittedName>
        <fullName evidence="5">DnaK family protein</fullName>
    </submittedName>
</protein>
<dbReference type="Pfam" id="PF00012">
    <property type="entry name" value="HSP70"/>
    <property type="match status" value="1"/>
</dbReference>
<organism evidence="5 6">
    <name type="scientific">Dictyocaulus viviparus</name>
    <name type="common">Bovine lungworm</name>
    <dbReference type="NCBI Taxonomy" id="29172"/>
    <lineage>
        <taxon>Eukaryota</taxon>
        <taxon>Metazoa</taxon>
        <taxon>Ecdysozoa</taxon>
        <taxon>Nematoda</taxon>
        <taxon>Chromadorea</taxon>
        <taxon>Rhabditida</taxon>
        <taxon>Rhabditina</taxon>
        <taxon>Rhabditomorpha</taxon>
        <taxon>Strongyloidea</taxon>
        <taxon>Metastrongylidae</taxon>
        <taxon>Dictyocaulus</taxon>
    </lineage>
</organism>
<dbReference type="GO" id="GO:0006950">
    <property type="term" value="P:response to stress"/>
    <property type="evidence" value="ECO:0007669"/>
    <property type="project" value="UniProtKB-ARBA"/>
</dbReference>
<dbReference type="Proteomes" id="UP000053766">
    <property type="component" value="Unassembled WGS sequence"/>
</dbReference>
<dbReference type="Gene3D" id="3.30.30.30">
    <property type="match status" value="1"/>
</dbReference>
<keyword evidence="6" id="KW-1185">Reference proteome</keyword>
<comment type="similarity">
    <text evidence="1">Belongs to the heat shock protein 70 family.</text>
</comment>
<accession>A0A0D8Y6Z2</accession>
<dbReference type="GO" id="GO:0140662">
    <property type="term" value="F:ATP-dependent protein folding chaperone"/>
    <property type="evidence" value="ECO:0007669"/>
    <property type="project" value="InterPro"/>
</dbReference>
<dbReference type="InterPro" id="IPR013126">
    <property type="entry name" value="Hsp_70_fam"/>
</dbReference>
<dbReference type="InterPro" id="IPR029048">
    <property type="entry name" value="HSP70_C_sf"/>
</dbReference>
<dbReference type="FunFam" id="3.90.640.10:FF:000004">
    <property type="entry name" value="Heat shock 70 kDa protein 4"/>
    <property type="match status" value="1"/>
</dbReference>
<dbReference type="FunFam" id="3.30.30.30:FF:000002">
    <property type="entry name" value="Heat shock 70 kDa protein 4"/>
    <property type="match status" value="1"/>
</dbReference>
<gene>
    <name evidence="5" type="ORF">DICVIV_01346</name>
</gene>
<dbReference type="SUPFAM" id="SSF100920">
    <property type="entry name" value="Heat shock protein 70kD (HSP70), peptide-binding domain"/>
    <property type="match status" value="1"/>
</dbReference>
<dbReference type="SUPFAM" id="SSF100934">
    <property type="entry name" value="Heat shock protein 70kD (HSP70), C-terminal subdomain"/>
    <property type="match status" value="2"/>
</dbReference>
<dbReference type="EMBL" id="KN716164">
    <property type="protein sequence ID" value="KJH52500.1"/>
    <property type="molecule type" value="Genomic_DNA"/>
</dbReference>
<reference evidence="6" key="2">
    <citation type="journal article" date="2016" name="Sci. Rep.">
        <title>Dictyocaulus viviparus genome, variome and transcriptome elucidate lungworm biology and support future intervention.</title>
        <authorList>
            <person name="McNulty S.N."/>
            <person name="Strube C."/>
            <person name="Rosa B.A."/>
            <person name="Martin J.C."/>
            <person name="Tyagi R."/>
            <person name="Choi Y.J."/>
            <person name="Wang Q."/>
            <person name="Hallsworth Pepin K."/>
            <person name="Zhang X."/>
            <person name="Ozersky P."/>
            <person name="Wilson R.K."/>
            <person name="Sternberg P.W."/>
            <person name="Gasser R.B."/>
            <person name="Mitreva M."/>
        </authorList>
    </citation>
    <scope>NUCLEOTIDE SEQUENCE [LARGE SCALE GENOMIC DNA]</scope>
    <source>
        <strain evidence="6">HannoverDv2000</strain>
    </source>
</reference>
<evidence type="ECO:0000313" key="5">
    <source>
        <dbReference type="EMBL" id="KJH52500.1"/>
    </source>
</evidence>
<dbReference type="SUPFAM" id="SSF53067">
    <property type="entry name" value="Actin-like ATPase domain"/>
    <property type="match status" value="2"/>
</dbReference>
<evidence type="ECO:0000256" key="3">
    <source>
        <dbReference type="ARBA" id="ARBA00022840"/>
    </source>
</evidence>
<evidence type="ECO:0000256" key="2">
    <source>
        <dbReference type="ARBA" id="ARBA00022741"/>
    </source>
</evidence>
<dbReference type="Gene3D" id="1.20.1270.10">
    <property type="match status" value="2"/>
</dbReference>
<evidence type="ECO:0000256" key="4">
    <source>
        <dbReference type="SAM" id="MobiDB-lite"/>
    </source>
</evidence>
<dbReference type="AlphaFoldDB" id="A0A0D8Y6Z2"/>
<dbReference type="GO" id="GO:0005524">
    <property type="term" value="F:ATP binding"/>
    <property type="evidence" value="ECO:0007669"/>
    <property type="project" value="UniProtKB-KW"/>
</dbReference>
<evidence type="ECO:0000256" key="1">
    <source>
        <dbReference type="ARBA" id="ARBA00007381"/>
    </source>
</evidence>
<reference evidence="5 6" key="1">
    <citation type="submission" date="2013-11" db="EMBL/GenBank/DDBJ databases">
        <title>Draft genome of the bovine lungworm Dictyocaulus viviparus.</title>
        <authorList>
            <person name="Mitreva M."/>
        </authorList>
    </citation>
    <scope>NUCLEOTIDE SEQUENCE [LARGE SCALE GENOMIC DNA]</scope>
    <source>
        <strain evidence="5 6">HannoverDv2000</strain>
    </source>
</reference>
<dbReference type="GO" id="GO:0005829">
    <property type="term" value="C:cytosol"/>
    <property type="evidence" value="ECO:0007669"/>
    <property type="project" value="TreeGrafter"/>
</dbReference>
<dbReference type="PANTHER" id="PTHR45639:SF4">
    <property type="entry name" value="HSC70CB, ISOFORM G"/>
    <property type="match status" value="1"/>
</dbReference>
<proteinExistence type="inferred from homology"/>
<dbReference type="Gene3D" id="3.90.640.10">
    <property type="entry name" value="Actin, Chain A, domain 4"/>
    <property type="match status" value="1"/>
</dbReference>
<feature type="region of interest" description="Disordered" evidence="4">
    <location>
        <begin position="509"/>
        <end position="569"/>
    </location>
</feature>
<keyword evidence="2" id="KW-0547">Nucleotide-binding</keyword>
<keyword evidence="3" id="KW-0067">ATP-binding</keyword>
<sequence length="818" mass="91431">MSVVGFDIGNLNCYIGIARQGGIEVITNDYSLHATPSCVSFGPKSRSMGVAARQSVNTNFKNTIINFKQMIGRKFSDAVTQKFIPFVPCEVIQTANDEIGFKVSYRDKQSIFTPEQILAALLTKLKDIIESQLKDVKKVTDCVVTVPSYFTDVQRRATQAAIQFAGLNALRVMNESTAIALAYGIYKQDLPEESAKPRHVVFLDVGHTSTQASLVAFNKGKLQMLGSTHDLDIGGLWLDDLLREHFREMFKKNFGVDAKESPRAWLRLLDECERLKKQMSANQTPIPISIECFLHDKDVSGKMQRSEFEDLAAPLFEKIRNLLIRLLNEAGIQKENVDEIEMIGGSSRIPAIRRIVHEVFGKDPKTTMNLDEAVARGAAMQCAILSPAFRVREFSIKDSQPYRIKIIWSGGASESGESDVFVEHDEFPYSKMVSLYRSDSFQVDARYALPNTVPHTTSVIGSWRIAGVTPASDGQPRKVKVKVRLNPNGVFAVCSATMYDTQIVEEVQEEQAMEQDSTEQTLSTEQPSSTNAQTDPNAANSNAPIGTTNAPAASNAQTPSAQPKPKTKTISTELTVEECLPVVYDIKKYADIEVSMQKVDLHEKQKADAKNTVEEYVYEMRDKISDCLAEFVTEEDADAFRSQLTTTEDWLYDEGEDAEKPAYEQRLGELRKFGDPIVERYREAQARKPAFDAFDTAIIRARKAYDDYVAGGEAHAHIDSADMEKVINAIEEKKRWLDEARHKQERKSKAEPPAVFAHEITQKQQAFEAVVMPILTRKKPAPPPQKKEQKQKQTESPATNQAGDNATNSQQPAEMEVD</sequence>
<dbReference type="OrthoDB" id="434160at2759"/>
<dbReference type="FunFam" id="1.20.1270.10:FF:000002">
    <property type="entry name" value="Heat shock 70 kDa protein 4"/>
    <property type="match status" value="1"/>
</dbReference>
<feature type="region of interest" description="Disordered" evidence="4">
    <location>
        <begin position="771"/>
        <end position="818"/>
    </location>
</feature>
<dbReference type="PANTHER" id="PTHR45639">
    <property type="entry name" value="HSC70CB, ISOFORM G-RELATED"/>
    <property type="match status" value="1"/>
</dbReference>
<evidence type="ECO:0000313" key="6">
    <source>
        <dbReference type="Proteomes" id="UP000053766"/>
    </source>
</evidence>
<dbReference type="GO" id="GO:0005634">
    <property type="term" value="C:nucleus"/>
    <property type="evidence" value="ECO:0007669"/>
    <property type="project" value="TreeGrafter"/>
</dbReference>
<dbReference type="InterPro" id="IPR029047">
    <property type="entry name" value="HSP70_peptide-bd_sf"/>
</dbReference>
<dbReference type="STRING" id="29172.A0A0D8Y6Z2"/>
<feature type="compositionally biased region" description="Polar residues" evidence="4">
    <location>
        <begin position="794"/>
        <end position="812"/>
    </location>
</feature>
<dbReference type="Gene3D" id="3.30.420.40">
    <property type="match status" value="2"/>
</dbReference>
<dbReference type="PRINTS" id="PR00301">
    <property type="entry name" value="HEATSHOCK70"/>
</dbReference>
<dbReference type="InterPro" id="IPR043129">
    <property type="entry name" value="ATPase_NBD"/>
</dbReference>
<dbReference type="PROSITE" id="PS01036">
    <property type="entry name" value="HSP70_3"/>
    <property type="match status" value="1"/>
</dbReference>
<feature type="compositionally biased region" description="Polar residues" evidence="4">
    <location>
        <begin position="518"/>
        <end position="561"/>
    </location>
</feature>
<dbReference type="Gene3D" id="2.60.34.10">
    <property type="entry name" value="Substrate Binding Domain Of DNAk, Chain A, domain 1"/>
    <property type="match status" value="1"/>
</dbReference>
<dbReference type="InterPro" id="IPR018181">
    <property type="entry name" value="Heat_shock_70_CS"/>
</dbReference>
<name>A0A0D8Y6Z2_DICVI</name>